<dbReference type="AlphaFoldDB" id="A0A0A9WY29"/>
<sequence>SSSSSSERRQRTSVKHTPSIQQRAQLQALSWNDTESNDASGLKAIVILHCYTMKEVGNSGSDEDGFYQEISKKIENFCEENAGPVHRVKIFPKNPLGPILVRFKTSGAAQVAVEVLPSLQFSTKKLQVQYLDRNIVQYINQHSLEETEEQRLEHFGDWIDTLNG</sequence>
<dbReference type="PANTHER" id="PTHR15608:SF0">
    <property type="entry name" value="HIV TAT-SPECIFIC FACTOR 1"/>
    <property type="match status" value="1"/>
</dbReference>
<organism evidence="2">
    <name type="scientific">Lygus hesperus</name>
    <name type="common">Western plant bug</name>
    <dbReference type="NCBI Taxonomy" id="30085"/>
    <lineage>
        <taxon>Eukaryota</taxon>
        <taxon>Metazoa</taxon>
        <taxon>Ecdysozoa</taxon>
        <taxon>Arthropoda</taxon>
        <taxon>Hexapoda</taxon>
        <taxon>Insecta</taxon>
        <taxon>Pterygota</taxon>
        <taxon>Neoptera</taxon>
        <taxon>Paraneoptera</taxon>
        <taxon>Hemiptera</taxon>
        <taxon>Heteroptera</taxon>
        <taxon>Panheteroptera</taxon>
        <taxon>Cimicomorpha</taxon>
        <taxon>Miridae</taxon>
        <taxon>Mirini</taxon>
        <taxon>Lygus</taxon>
    </lineage>
</organism>
<feature type="compositionally biased region" description="Basic and acidic residues" evidence="1">
    <location>
        <begin position="1"/>
        <end position="10"/>
    </location>
</feature>
<protein>
    <submittedName>
        <fullName evidence="2">Splicing factor U2AF-associated protein 2</fullName>
    </submittedName>
</protein>
<dbReference type="Gene3D" id="3.30.70.330">
    <property type="match status" value="1"/>
</dbReference>
<gene>
    <name evidence="2" type="primary">uap2</name>
    <name evidence="2" type="ORF">CM83_29391</name>
    <name evidence="3" type="ORF">g.97269</name>
</gene>
<dbReference type="InterPro" id="IPR035979">
    <property type="entry name" value="RBD_domain_sf"/>
</dbReference>
<name>A0A0A9WY29_LYGHE</name>
<dbReference type="GO" id="GO:0003723">
    <property type="term" value="F:RNA binding"/>
    <property type="evidence" value="ECO:0007669"/>
    <property type="project" value="TreeGrafter"/>
</dbReference>
<dbReference type="GO" id="GO:0005684">
    <property type="term" value="C:U2-type spliceosomal complex"/>
    <property type="evidence" value="ECO:0007669"/>
    <property type="project" value="TreeGrafter"/>
</dbReference>
<dbReference type="InterPro" id="IPR034393">
    <property type="entry name" value="TatSF1-like"/>
</dbReference>
<feature type="region of interest" description="Disordered" evidence="1">
    <location>
        <begin position="1"/>
        <end position="21"/>
    </location>
</feature>
<feature type="non-terminal residue" evidence="2">
    <location>
        <position position="1"/>
    </location>
</feature>
<dbReference type="EMBL" id="GBHO01032166">
    <property type="protein sequence ID" value="JAG11438.1"/>
    <property type="molecule type" value="Transcribed_RNA"/>
</dbReference>
<reference evidence="2" key="2">
    <citation type="submission" date="2014-07" db="EMBL/GenBank/DDBJ databases">
        <authorList>
            <person name="Hull J."/>
        </authorList>
    </citation>
    <scope>NUCLEOTIDE SEQUENCE</scope>
</reference>
<evidence type="ECO:0000256" key="1">
    <source>
        <dbReference type="SAM" id="MobiDB-lite"/>
    </source>
</evidence>
<reference evidence="2" key="1">
    <citation type="journal article" date="2014" name="PLoS ONE">
        <title>Transcriptome-Based Identification of ABC Transporters in the Western Tarnished Plant Bug Lygus hesperus.</title>
        <authorList>
            <person name="Hull J.J."/>
            <person name="Chaney K."/>
            <person name="Geib S.M."/>
            <person name="Fabrick J.A."/>
            <person name="Brent C.S."/>
            <person name="Walsh D."/>
            <person name="Lavine L.C."/>
        </authorList>
    </citation>
    <scope>NUCLEOTIDE SEQUENCE</scope>
</reference>
<dbReference type="InterPro" id="IPR012677">
    <property type="entry name" value="Nucleotide-bd_a/b_plait_sf"/>
</dbReference>
<accession>A0A0A9WY29</accession>
<dbReference type="SUPFAM" id="SSF54928">
    <property type="entry name" value="RNA-binding domain, RBD"/>
    <property type="match status" value="1"/>
</dbReference>
<dbReference type="PANTHER" id="PTHR15608">
    <property type="entry name" value="SPLICING FACTOR U2AF-ASSOCIATED PROTEIN 2"/>
    <property type="match status" value="1"/>
</dbReference>
<reference evidence="3" key="3">
    <citation type="journal article" date="2016" name="Gigascience">
        <title>De novo construction of an expanded transcriptome assembly for the western tarnished plant bug, Lygus hesperus.</title>
        <authorList>
            <person name="Tassone E.E."/>
            <person name="Geib S.M."/>
            <person name="Hall B."/>
            <person name="Fabrick J.A."/>
            <person name="Brent C.S."/>
            <person name="Hull J.J."/>
        </authorList>
    </citation>
    <scope>NUCLEOTIDE SEQUENCE</scope>
</reference>
<proteinExistence type="predicted"/>
<dbReference type="EMBL" id="GDHC01000792">
    <property type="protein sequence ID" value="JAQ17837.1"/>
    <property type="molecule type" value="Transcribed_RNA"/>
</dbReference>
<dbReference type="GO" id="GO:0005686">
    <property type="term" value="C:U2 snRNP"/>
    <property type="evidence" value="ECO:0007669"/>
    <property type="project" value="TreeGrafter"/>
</dbReference>
<evidence type="ECO:0000313" key="2">
    <source>
        <dbReference type="EMBL" id="JAG11438.1"/>
    </source>
</evidence>
<evidence type="ECO:0000313" key="3">
    <source>
        <dbReference type="EMBL" id="JAQ17837.1"/>
    </source>
</evidence>